<gene>
    <name evidence="2" type="ORF">ASPTUDRAFT_43127</name>
</gene>
<organism evidence="2 3">
    <name type="scientific">Aspergillus tubingensis (strain CBS 134.48)</name>
    <dbReference type="NCBI Taxonomy" id="767770"/>
    <lineage>
        <taxon>Eukaryota</taxon>
        <taxon>Fungi</taxon>
        <taxon>Dikarya</taxon>
        <taxon>Ascomycota</taxon>
        <taxon>Pezizomycotina</taxon>
        <taxon>Eurotiomycetes</taxon>
        <taxon>Eurotiomycetidae</taxon>
        <taxon>Eurotiales</taxon>
        <taxon>Aspergillaceae</taxon>
        <taxon>Aspergillus</taxon>
        <taxon>Aspergillus subgen. Circumdati</taxon>
    </lineage>
</organism>
<feature type="compositionally biased region" description="Basic and acidic residues" evidence="1">
    <location>
        <begin position="13"/>
        <end position="22"/>
    </location>
</feature>
<dbReference type="AlphaFoldDB" id="A0A1L9N4G1"/>
<dbReference type="VEuPathDB" id="FungiDB:ASPTUDRAFT_43127"/>
<feature type="region of interest" description="Disordered" evidence="1">
    <location>
        <begin position="1"/>
        <end position="82"/>
    </location>
</feature>
<keyword evidence="3" id="KW-1185">Reference proteome</keyword>
<name>A0A1L9N4G1_ASPTC</name>
<protein>
    <submittedName>
        <fullName evidence="2">Uncharacterized protein</fullName>
    </submittedName>
</protein>
<evidence type="ECO:0000313" key="2">
    <source>
        <dbReference type="EMBL" id="OJI84144.1"/>
    </source>
</evidence>
<reference evidence="3" key="1">
    <citation type="journal article" date="2017" name="Genome Biol.">
        <title>Comparative genomics reveals high biological diversity and specific adaptations in the industrially and medically important fungal genus Aspergillus.</title>
        <authorList>
            <person name="de Vries R.P."/>
            <person name="Riley R."/>
            <person name="Wiebenga A."/>
            <person name="Aguilar-Osorio G."/>
            <person name="Amillis S."/>
            <person name="Uchima C.A."/>
            <person name="Anderluh G."/>
            <person name="Asadollahi M."/>
            <person name="Askin M."/>
            <person name="Barry K."/>
            <person name="Battaglia E."/>
            <person name="Bayram O."/>
            <person name="Benocci T."/>
            <person name="Braus-Stromeyer S.A."/>
            <person name="Caldana C."/>
            <person name="Canovas D."/>
            <person name="Cerqueira G.C."/>
            <person name="Chen F."/>
            <person name="Chen W."/>
            <person name="Choi C."/>
            <person name="Clum A."/>
            <person name="Dos Santos R.A."/>
            <person name="Damasio A.R."/>
            <person name="Diallinas G."/>
            <person name="Emri T."/>
            <person name="Fekete E."/>
            <person name="Flipphi M."/>
            <person name="Freyberg S."/>
            <person name="Gallo A."/>
            <person name="Gournas C."/>
            <person name="Habgood R."/>
            <person name="Hainaut M."/>
            <person name="Harispe M.L."/>
            <person name="Henrissat B."/>
            <person name="Hilden K.S."/>
            <person name="Hope R."/>
            <person name="Hossain A."/>
            <person name="Karabika E."/>
            <person name="Karaffa L."/>
            <person name="Karanyi Z."/>
            <person name="Krasevec N."/>
            <person name="Kuo A."/>
            <person name="Kusch H."/>
            <person name="LaButti K."/>
            <person name="Lagendijk E.L."/>
            <person name="Lapidus A."/>
            <person name="Levasseur A."/>
            <person name="Lindquist E."/>
            <person name="Lipzen A."/>
            <person name="Logrieco A.F."/>
            <person name="MacCabe A."/>
            <person name="Maekelae M.R."/>
            <person name="Malavazi I."/>
            <person name="Melin P."/>
            <person name="Meyer V."/>
            <person name="Mielnichuk N."/>
            <person name="Miskei M."/>
            <person name="Molnar A.P."/>
            <person name="Mule G."/>
            <person name="Ngan C.Y."/>
            <person name="Orejas M."/>
            <person name="Orosz E."/>
            <person name="Ouedraogo J.P."/>
            <person name="Overkamp K.M."/>
            <person name="Park H.-S."/>
            <person name="Perrone G."/>
            <person name="Piumi F."/>
            <person name="Punt P.J."/>
            <person name="Ram A.F."/>
            <person name="Ramon A."/>
            <person name="Rauscher S."/>
            <person name="Record E."/>
            <person name="Riano-Pachon D.M."/>
            <person name="Robert V."/>
            <person name="Roehrig J."/>
            <person name="Ruller R."/>
            <person name="Salamov A."/>
            <person name="Salih N.S."/>
            <person name="Samson R.A."/>
            <person name="Sandor E."/>
            <person name="Sanguinetti M."/>
            <person name="Schuetze T."/>
            <person name="Sepcic K."/>
            <person name="Shelest E."/>
            <person name="Sherlock G."/>
            <person name="Sophianopoulou V."/>
            <person name="Squina F.M."/>
            <person name="Sun H."/>
            <person name="Susca A."/>
            <person name="Todd R.B."/>
            <person name="Tsang A."/>
            <person name="Unkles S.E."/>
            <person name="van de Wiele N."/>
            <person name="van Rossen-Uffink D."/>
            <person name="Oliveira J.V."/>
            <person name="Vesth T.C."/>
            <person name="Visser J."/>
            <person name="Yu J.-H."/>
            <person name="Zhou M."/>
            <person name="Andersen M.R."/>
            <person name="Archer D.B."/>
            <person name="Baker S.E."/>
            <person name="Benoit I."/>
            <person name="Brakhage A.A."/>
            <person name="Braus G.H."/>
            <person name="Fischer R."/>
            <person name="Frisvad J.C."/>
            <person name="Goldman G.H."/>
            <person name="Houbraken J."/>
            <person name="Oakley B."/>
            <person name="Pocsi I."/>
            <person name="Scazzocchio C."/>
            <person name="Seiboth B."/>
            <person name="vanKuyk P.A."/>
            <person name="Wortman J."/>
            <person name="Dyer P.S."/>
            <person name="Grigoriev I.V."/>
        </authorList>
    </citation>
    <scope>NUCLEOTIDE SEQUENCE [LARGE SCALE GENOMIC DNA]</scope>
    <source>
        <strain evidence="3">CBS 134.48</strain>
    </source>
</reference>
<evidence type="ECO:0000313" key="3">
    <source>
        <dbReference type="Proteomes" id="UP000184304"/>
    </source>
</evidence>
<proteinExistence type="predicted"/>
<sequence>MSESRGLLPCMKSDGRRKDPRVQGHSLVQSPPPLSGTDGLLSGLQISTLAAESAKPCKPSQIDMTPNSSKEQSDRKDAMDISRRQWRYIPRIHDS</sequence>
<dbReference type="Proteomes" id="UP000184304">
    <property type="component" value="Unassembled WGS sequence"/>
</dbReference>
<dbReference type="EMBL" id="KV878203">
    <property type="protein sequence ID" value="OJI84144.1"/>
    <property type="molecule type" value="Genomic_DNA"/>
</dbReference>
<evidence type="ECO:0000256" key="1">
    <source>
        <dbReference type="SAM" id="MobiDB-lite"/>
    </source>
</evidence>
<feature type="compositionally biased region" description="Basic and acidic residues" evidence="1">
    <location>
        <begin position="71"/>
        <end position="82"/>
    </location>
</feature>
<accession>A0A1L9N4G1</accession>